<keyword evidence="5" id="KW-1185">Reference proteome</keyword>
<dbReference type="Pfam" id="PF10536">
    <property type="entry name" value="PMD"/>
    <property type="match status" value="1"/>
</dbReference>
<evidence type="ECO:0000256" key="1">
    <source>
        <dbReference type="ARBA" id="ARBA00022491"/>
    </source>
</evidence>
<sequence length="1291" mass="145961">MGITLQDVECLLGLPVNGFAFLGLRHTVEERDHDFLHALNWTLLDEHLGRPDQFKIKELFPRNPEQQVQPNAGWTNREVEQYTARVIYGYLAGLLFPDSSGRFAPTDFVSYLGDFDTIANFSWGSAVLARLFSGLCRASLRVNNARPCGYMLLLQLWAWARITTICPDVHSLPRHRHDDYVPGNDPHGGGCLRNTLVPHDKMCGILETNLMGFWSVTSFGNRIMYKSCKSIVVEDAHLHLPLPIFISDLKLTNTNTHEAAGVGLGAHPSCHHHKVADLLEGHLDLMEGFNEFINHCDNIDGYLTATLNKSSLWNDGKFPILVKVEETQERDKDQDHVWEERDQDHDTREGDMPKDLLAQKIFSSKDKYIGKPIHELDLSDCEHCTPSYRLLPKNYPIPIASQRTEIGKEVLNDHWVSVTSGSEDYSFKHMRKNQYEESLFRCDDDRFELDMLLESVNVTTRRVEVLLDKIHDSTRSDDTPIRVEDYLNALNLRCIERLYGDHGLDVMDVLRKNAPLALPVILTRLKQKQEEWARCRYDYNKVWADIYVKNYHKSLDHRSFYFKQQDTKSLSTKALLAEIKEIGEMKCKEDDLLLSVAIGNRLPVVPHLEFTFPDPDIHEDLYELIKFACEEFCTTEQLDKVMKVWTTFVEPVLGLGTHPQVSNDREFIKMDSNHIAETITGAVGERVRGPANASGGTVINSRLPNNFYKKGDEGPHPKRSISSRVHLADTSDLVKKNGTHAAADRSAWKINASRNPPHIGDSPSGVISAEQEAHLSAAARKETRGKFGRENICALQMGPSLISLCGTAVHSGLEIRTCKEANELRFTKAVQVDCPALKSEELLKFEREEGELSPNDDFDVNIGSSNDLEVALVQTTKETTTNKQYQTGDRKESCGRVARGENDADGEGDESAQRTSEDTGNVSEHGDVSGSESADGEGSHDEDGDHNENDKAENEAEVDGIDYVHDTEDGISLPLLVSGIQTTAKPLNTLVPLALHDKDGLRIFYGNDSFYMLFRLHQTLYERMHKAKLLSSSVENRWRGSNVANPTDIYARFMAALRNLLDGSSDNAKFEDDCRAIIGAQSYLLFTLDKLIYKLVKLLQTIATDEMENKLLQLYMYEQSRKSGLLFDVVYHENVRVFIHDENIYRIQCSSAPTQLSIQLMDYGLDKPEAAGVVVDPILAAYLSNDLLACATEQKQIRGVFLKRNKRKYASMNETYATHKAMEGLQIKNSLECKIACKSLKVSYVLNTEDFMRRVSKRRRILPQSLSSHGHTNSLNASYRVQRFRSLLFRP</sequence>
<dbReference type="InterPro" id="IPR019557">
    <property type="entry name" value="AminoTfrase-like_pln_mobile"/>
</dbReference>
<dbReference type="PANTHER" id="PTHR12346:SF0">
    <property type="entry name" value="SIN3A, ISOFORM G"/>
    <property type="match status" value="1"/>
</dbReference>
<dbReference type="Proteomes" id="UP000595140">
    <property type="component" value="Unassembled WGS sequence"/>
</dbReference>
<dbReference type="Pfam" id="PF08295">
    <property type="entry name" value="Sin3_corepress"/>
    <property type="match status" value="1"/>
</dbReference>
<feature type="compositionally biased region" description="Basic and acidic residues" evidence="2">
    <location>
        <begin position="888"/>
        <end position="902"/>
    </location>
</feature>
<dbReference type="InterPro" id="IPR039774">
    <property type="entry name" value="Sin3-like"/>
</dbReference>
<dbReference type="Pfam" id="PF16879">
    <property type="entry name" value="Sin3a_C"/>
    <property type="match status" value="1"/>
</dbReference>
<name>A0A484K4H4_9ASTE</name>
<keyword evidence="1" id="KW-0678">Repressor</keyword>
<evidence type="ECO:0000256" key="2">
    <source>
        <dbReference type="SAM" id="MobiDB-lite"/>
    </source>
</evidence>
<dbReference type="InterPro" id="IPR013194">
    <property type="entry name" value="HDAC_interact_dom"/>
</dbReference>
<proteinExistence type="predicted"/>
<accession>A0A484K4H4</accession>
<reference evidence="4 5" key="1">
    <citation type="submission" date="2018-04" db="EMBL/GenBank/DDBJ databases">
        <authorList>
            <person name="Vogel A."/>
        </authorList>
    </citation>
    <scope>NUCLEOTIDE SEQUENCE [LARGE SCALE GENOMIC DNA]</scope>
</reference>
<evidence type="ECO:0000259" key="3">
    <source>
        <dbReference type="SMART" id="SM00761"/>
    </source>
</evidence>
<dbReference type="PANTHER" id="PTHR12346">
    <property type="entry name" value="SIN3B-RELATED"/>
    <property type="match status" value="1"/>
</dbReference>
<organism evidence="4 5">
    <name type="scientific">Cuscuta campestris</name>
    <dbReference type="NCBI Taxonomy" id="132261"/>
    <lineage>
        <taxon>Eukaryota</taxon>
        <taxon>Viridiplantae</taxon>
        <taxon>Streptophyta</taxon>
        <taxon>Embryophyta</taxon>
        <taxon>Tracheophyta</taxon>
        <taxon>Spermatophyta</taxon>
        <taxon>Magnoliopsida</taxon>
        <taxon>eudicotyledons</taxon>
        <taxon>Gunneridae</taxon>
        <taxon>Pentapetalae</taxon>
        <taxon>asterids</taxon>
        <taxon>lamiids</taxon>
        <taxon>Solanales</taxon>
        <taxon>Convolvulaceae</taxon>
        <taxon>Cuscuteae</taxon>
        <taxon>Cuscuta</taxon>
        <taxon>Cuscuta subgen. Grammica</taxon>
        <taxon>Cuscuta sect. Cleistogrammica</taxon>
    </lineage>
</organism>
<evidence type="ECO:0000313" key="4">
    <source>
        <dbReference type="EMBL" id="VFQ59435.1"/>
    </source>
</evidence>
<dbReference type="EMBL" id="OOIL02000026">
    <property type="protein sequence ID" value="VFQ59435.1"/>
    <property type="molecule type" value="Genomic_DNA"/>
</dbReference>
<gene>
    <name evidence="4" type="ORF">CCAM_LOCUS1211</name>
</gene>
<evidence type="ECO:0000313" key="5">
    <source>
        <dbReference type="Proteomes" id="UP000595140"/>
    </source>
</evidence>
<feature type="domain" description="Histone deacetylase interacting" evidence="3">
    <location>
        <begin position="380"/>
        <end position="480"/>
    </location>
</feature>
<dbReference type="SMART" id="SM00761">
    <property type="entry name" value="HDAC_interact"/>
    <property type="match status" value="1"/>
</dbReference>
<dbReference type="InterPro" id="IPR031693">
    <property type="entry name" value="Sin3_C"/>
</dbReference>
<dbReference type="GO" id="GO:0003714">
    <property type="term" value="F:transcription corepressor activity"/>
    <property type="evidence" value="ECO:0007669"/>
    <property type="project" value="InterPro"/>
</dbReference>
<dbReference type="GO" id="GO:0000122">
    <property type="term" value="P:negative regulation of transcription by RNA polymerase II"/>
    <property type="evidence" value="ECO:0007669"/>
    <property type="project" value="TreeGrafter"/>
</dbReference>
<dbReference type="GO" id="GO:0000118">
    <property type="term" value="C:histone deacetylase complex"/>
    <property type="evidence" value="ECO:0007669"/>
    <property type="project" value="TreeGrafter"/>
</dbReference>
<dbReference type="OrthoDB" id="10265969at2759"/>
<protein>
    <recommendedName>
        <fullName evidence="3">Histone deacetylase interacting domain-containing protein</fullName>
    </recommendedName>
</protein>
<feature type="region of interest" description="Disordered" evidence="2">
    <location>
        <begin position="329"/>
        <end position="351"/>
    </location>
</feature>
<dbReference type="GO" id="GO:0000785">
    <property type="term" value="C:chromatin"/>
    <property type="evidence" value="ECO:0007669"/>
    <property type="project" value="TreeGrafter"/>
</dbReference>
<feature type="compositionally biased region" description="Basic and acidic residues" evidence="2">
    <location>
        <begin position="937"/>
        <end position="954"/>
    </location>
</feature>
<feature type="region of interest" description="Disordered" evidence="2">
    <location>
        <begin position="879"/>
        <end position="954"/>
    </location>
</feature>